<dbReference type="EMBL" id="PUJW01000034">
    <property type="protein sequence ID" value="NHB94353.1"/>
    <property type="molecule type" value="Genomic_DNA"/>
</dbReference>
<dbReference type="Proteomes" id="UP000591844">
    <property type="component" value="Unassembled WGS sequence"/>
</dbReference>
<comment type="caution">
    <text evidence="2">The sequence shown here is derived from an EMBL/GenBank/DDBJ whole genome shotgun (WGS) entry which is preliminary data.</text>
</comment>
<keyword evidence="3" id="KW-1185">Reference proteome</keyword>
<proteinExistence type="predicted"/>
<sequence>MINGGLVPLTEVDMKRYMVTGSVTLSFPDGREVVLSPGVHEYTDDVAEHWAFTSYAQALDNPIEEQDDKKGRAGNGKKQSSSDS</sequence>
<protein>
    <submittedName>
        <fullName evidence="2">Uncharacterized protein</fullName>
    </submittedName>
</protein>
<evidence type="ECO:0000313" key="2">
    <source>
        <dbReference type="EMBL" id="NHB94353.1"/>
    </source>
</evidence>
<name>A0A7X5TJ84_9GAMM</name>
<gene>
    <name evidence="2" type="ORF">C5469_20310</name>
</gene>
<organism evidence="2 3">
    <name type="scientific">Photorhabdus cinerea</name>
    <dbReference type="NCBI Taxonomy" id="471575"/>
    <lineage>
        <taxon>Bacteria</taxon>
        <taxon>Pseudomonadati</taxon>
        <taxon>Pseudomonadota</taxon>
        <taxon>Gammaproteobacteria</taxon>
        <taxon>Enterobacterales</taxon>
        <taxon>Morganellaceae</taxon>
        <taxon>Photorhabdus</taxon>
    </lineage>
</organism>
<reference evidence="2 3" key="1">
    <citation type="submission" date="2018-02" db="EMBL/GenBank/DDBJ databases">
        <authorList>
            <person name="Machado R.A."/>
        </authorList>
    </citation>
    <scope>NUCLEOTIDE SEQUENCE [LARGE SCALE GENOMIC DNA]</scope>
    <source>
        <strain evidence="2 3">DSM 19724</strain>
    </source>
</reference>
<evidence type="ECO:0000256" key="1">
    <source>
        <dbReference type="SAM" id="MobiDB-lite"/>
    </source>
</evidence>
<accession>A0A7X5TJ84</accession>
<evidence type="ECO:0000313" key="3">
    <source>
        <dbReference type="Proteomes" id="UP000591844"/>
    </source>
</evidence>
<feature type="region of interest" description="Disordered" evidence="1">
    <location>
        <begin position="61"/>
        <end position="84"/>
    </location>
</feature>
<dbReference type="AlphaFoldDB" id="A0A7X5TJ84"/>